<dbReference type="Pfam" id="PF02421">
    <property type="entry name" value="FeoB_N"/>
    <property type="match status" value="1"/>
</dbReference>
<dbReference type="InterPro" id="IPR006073">
    <property type="entry name" value="GTP-bd"/>
</dbReference>
<dbReference type="Gene3D" id="1.10.287.1770">
    <property type="match status" value="1"/>
</dbReference>
<evidence type="ECO:0000313" key="2">
    <source>
        <dbReference type="EMBL" id="PFS07262.1"/>
    </source>
</evidence>
<dbReference type="AlphaFoldDB" id="A0AA44QE28"/>
<dbReference type="InterPro" id="IPR050860">
    <property type="entry name" value="FeoB_GTPase"/>
</dbReference>
<sequence length="240" mass="26705">MKKHRIALAGNPNTGKSTLFNTLTGLKQHTGNWTGKTVLKAEGEYEHNGSIYTLIDLPGTYSLYSNSTDEEVARDYIIFEKPDVTVVVVDATAMERNLNLALQVMEMTNDVVVCINLIDEAEKKGIIIDEKKLAKSLGVPVVKISARNRVGISHLLGVIGKVANKKLLPTPVQITYNEQIESMIQELEPEIYKVFGDVYPARWIALRILDGDKNFLAALQKHHKEPLVREVIINGISLSQ</sequence>
<dbReference type="Gene3D" id="3.40.50.300">
    <property type="entry name" value="P-loop containing nucleotide triphosphate hydrolases"/>
    <property type="match status" value="1"/>
</dbReference>
<dbReference type="SUPFAM" id="SSF52540">
    <property type="entry name" value="P-loop containing nucleoside triphosphate hydrolases"/>
    <property type="match status" value="1"/>
</dbReference>
<dbReference type="FunFam" id="3.40.50.300:FF:000969">
    <property type="entry name" value="Ferrous iron transporter B"/>
    <property type="match status" value="1"/>
</dbReference>
<gene>
    <name evidence="2" type="ORF">COK38_02090</name>
</gene>
<reference evidence="2 3" key="1">
    <citation type="submission" date="2017-09" db="EMBL/GenBank/DDBJ databases">
        <title>Large-scale bioinformatics analysis of Bacillus genomes uncovers conserved roles of natural products in bacterial physiology.</title>
        <authorList>
            <consortium name="Agbiome Team Llc"/>
            <person name="Bleich R.M."/>
            <person name="Grubbs K.J."/>
            <person name="Santa Maria K.C."/>
            <person name="Allen S.E."/>
            <person name="Farag S."/>
            <person name="Shank E.A."/>
            <person name="Bowers A."/>
        </authorList>
    </citation>
    <scope>NUCLEOTIDE SEQUENCE [LARGE SCALE GENOMIC DNA]</scope>
    <source>
        <strain evidence="2 3">AFS067272</strain>
    </source>
</reference>
<comment type="caution">
    <text evidence="2">The sequence shown here is derived from an EMBL/GenBank/DDBJ whole genome shotgun (WGS) entry which is preliminary data.</text>
</comment>
<feature type="domain" description="FeoB-type G" evidence="1">
    <location>
        <begin position="3"/>
        <end position="165"/>
    </location>
</feature>
<dbReference type="CDD" id="cd01879">
    <property type="entry name" value="FeoB"/>
    <property type="match status" value="1"/>
</dbReference>
<evidence type="ECO:0000313" key="3">
    <source>
        <dbReference type="Proteomes" id="UP000226357"/>
    </source>
</evidence>
<proteinExistence type="predicted"/>
<dbReference type="InterPro" id="IPR030389">
    <property type="entry name" value="G_FEOB_dom"/>
</dbReference>
<name>A0AA44QE28_BACCE</name>
<dbReference type="InterPro" id="IPR041069">
    <property type="entry name" value="FeoB_Cyto"/>
</dbReference>
<dbReference type="PANTHER" id="PTHR43185">
    <property type="entry name" value="FERROUS IRON TRANSPORT PROTEIN B"/>
    <property type="match status" value="1"/>
</dbReference>
<dbReference type="EMBL" id="NVBO01000017">
    <property type="protein sequence ID" value="PFS07262.1"/>
    <property type="molecule type" value="Genomic_DNA"/>
</dbReference>
<dbReference type="PANTHER" id="PTHR43185:SF1">
    <property type="entry name" value="FE(2+) TRANSPORTER FEOB"/>
    <property type="match status" value="1"/>
</dbReference>
<dbReference type="GO" id="GO:0015093">
    <property type="term" value="F:ferrous iron transmembrane transporter activity"/>
    <property type="evidence" value="ECO:0007669"/>
    <property type="project" value="TreeGrafter"/>
</dbReference>
<dbReference type="PRINTS" id="PR00326">
    <property type="entry name" value="GTP1OBG"/>
</dbReference>
<dbReference type="RefSeq" id="WP_000716606.1">
    <property type="nucleotide sequence ID" value="NZ_NUPQ01000013.1"/>
</dbReference>
<accession>A0AA44QE28</accession>
<dbReference type="GO" id="GO:0005525">
    <property type="term" value="F:GTP binding"/>
    <property type="evidence" value="ECO:0007669"/>
    <property type="project" value="InterPro"/>
</dbReference>
<dbReference type="GO" id="GO:0005886">
    <property type="term" value="C:plasma membrane"/>
    <property type="evidence" value="ECO:0007669"/>
    <property type="project" value="TreeGrafter"/>
</dbReference>
<dbReference type="InterPro" id="IPR027417">
    <property type="entry name" value="P-loop_NTPase"/>
</dbReference>
<protein>
    <submittedName>
        <fullName evidence="2">Iron transporter FeoB</fullName>
    </submittedName>
</protein>
<evidence type="ECO:0000259" key="1">
    <source>
        <dbReference type="PROSITE" id="PS51711"/>
    </source>
</evidence>
<dbReference type="PROSITE" id="PS51711">
    <property type="entry name" value="G_FEOB"/>
    <property type="match status" value="1"/>
</dbReference>
<organism evidence="2 3">
    <name type="scientific">Bacillus cereus</name>
    <dbReference type="NCBI Taxonomy" id="1396"/>
    <lineage>
        <taxon>Bacteria</taxon>
        <taxon>Bacillati</taxon>
        <taxon>Bacillota</taxon>
        <taxon>Bacilli</taxon>
        <taxon>Bacillales</taxon>
        <taxon>Bacillaceae</taxon>
        <taxon>Bacillus</taxon>
        <taxon>Bacillus cereus group</taxon>
    </lineage>
</organism>
<dbReference type="Pfam" id="PF17910">
    <property type="entry name" value="FeoB_Cyto"/>
    <property type="match status" value="1"/>
</dbReference>
<dbReference type="Proteomes" id="UP000226357">
    <property type="component" value="Unassembled WGS sequence"/>
</dbReference>